<dbReference type="InterPro" id="IPR014710">
    <property type="entry name" value="RmlC-like_jellyroll"/>
</dbReference>
<sequence length="135" mass="14182">MIRAMIAAMDSSAPAQPPGLPEWTPLTHVEGKALLGGQGRVRLLTAAENGVLLEIEYPEGVASPVHQHDHDSVVYLLSGALEGTVSGEHVELHSGQALLHPAHVPHSVAAVTGSRWLEFKSPAPDLTRTVGVANP</sequence>
<dbReference type="Pfam" id="PF07883">
    <property type="entry name" value="Cupin_2"/>
    <property type="match status" value="1"/>
</dbReference>
<reference evidence="1 2" key="1">
    <citation type="submission" date="2016-10" db="EMBL/GenBank/DDBJ databases">
        <authorList>
            <person name="de Groot N.N."/>
        </authorList>
    </citation>
    <scope>NUCLEOTIDE SEQUENCE [LARGE SCALE GENOMIC DNA]</scope>
    <source>
        <strain evidence="1 2">CGMCC 4.5506</strain>
    </source>
</reference>
<accession>A0A1G6KCB3</accession>
<dbReference type="SUPFAM" id="SSF51182">
    <property type="entry name" value="RmlC-like cupins"/>
    <property type="match status" value="1"/>
</dbReference>
<name>A0A1G6KCB3_9PSEU</name>
<dbReference type="AlphaFoldDB" id="A0A1G6KCB3"/>
<dbReference type="InterPro" id="IPR011051">
    <property type="entry name" value="RmlC_Cupin_sf"/>
</dbReference>
<evidence type="ECO:0000313" key="1">
    <source>
        <dbReference type="EMBL" id="SDC28719.1"/>
    </source>
</evidence>
<dbReference type="InterPro" id="IPR013096">
    <property type="entry name" value="Cupin_2"/>
</dbReference>
<dbReference type="STRING" id="530584.SAMN05421630_1011144"/>
<dbReference type="Proteomes" id="UP000199494">
    <property type="component" value="Unassembled WGS sequence"/>
</dbReference>
<protein>
    <submittedName>
        <fullName evidence="1">Cupin domain-containing protein</fullName>
    </submittedName>
</protein>
<evidence type="ECO:0000313" key="2">
    <source>
        <dbReference type="Proteomes" id="UP000199494"/>
    </source>
</evidence>
<proteinExistence type="predicted"/>
<keyword evidence="2" id="KW-1185">Reference proteome</keyword>
<dbReference type="Gene3D" id="2.60.120.10">
    <property type="entry name" value="Jelly Rolls"/>
    <property type="match status" value="1"/>
</dbReference>
<dbReference type="EMBL" id="FMZE01000001">
    <property type="protein sequence ID" value="SDC28719.1"/>
    <property type="molecule type" value="Genomic_DNA"/>
</dbReference>
<organism evidence="1 2">
    <name type="scientific">Prauserella marina</name>
    <dbReference type="NCBI Taxonomy" id="530584"/>
    <lineage>
        <taxon>Bacteria</taxon>
        <taxon>Bacillati</taxon>
        <taxon>Actinomycetota</taxon>
        <taxon>Actinomycetes</taxon>
        <taxon>Pseudonocardiales</taxon>
        <taxon>Pseudonocardiaceae</taxon>
        <taxon>Prauserella</taxon>
    </lineage>
</organism>
<gene>
    <name evidence="1" type="ORF">SAMN05421630_1011144</name>
</gene>